<sequence>MILLFIIGIPIVLALVWAFVSDGKLIDHQTLRKNTMENIKDDNYSRVFTSSEYASKIFFDEKKKKFKIANISLEDLNDKNVSPTIKEYSFDDIADVEIVIDNKTLTKVSKGETALGATIGGAVGGGVGAIIGGGTASSSAQEFIKSIHLRITVEDYDNPYHDIAFFSGVFYDPDLKTAHKKSSPEVQKAIKEIDTWFRYFKLAMRDAAKVAH</sequence>
<gene>
    <name evidence="1" type="ORF">AB447_216965</name>
    <name evidence="2" type="ORF">P8828_21695</name>
</gene>
<name>A0A0T6BRI9_9BACI</name>
<keyword evidence="4" id="KW-1185">Reference proteome</keyword>
<evidence type="ECO:0000313" key="2">
    <source>
        <dbReference type="EMBL" id="MEC0487371.1"/>
    </source>
</evidence>
<dbReference type="Proteomes" id="UP000036168">
    <property type="component" value="Unassembled WGS sequence"/>
</dbReference>
<accession>A0A0T6BRI9</accession>
<dbReference type="Proteomes" id="UP001341297">
    <property type="component" value="Unassembled WGS sequence"/>
</dbReference>
<comment type="caution">
    <text evidence="1">The sequence shown here is derived from an EMBL/GenBank/DDBJ whole genome shotgun (WGS) entry which is preliminary data.</text>
</comment>
<dbReference type="RefSeq" id="WP_048354015.1">
    <property type="nucleotide sequence ID" value="NZ_CP023481.1"/>
</dbReference>
<reference evidence="1" key="2">
    <citation type="submission" date="2015-10" db="EMBL/GenBank/DDBJ databases">
        <authorList>
            <person name="Gilbert D.G."/>
        </authorList>
    </citation>
    <scope>NUCLEOTIDE SEQUENCE</scope>
    <source>
        <strain evidence="1">GO-13</strain>
    </source>
</reference>
<evidence type="ECO:0000313" key="4">
    <source>
        <dbReference type="Proteomes" id="UP001341297"/>
    </source>
</evidence>
<reference evidence="1 3" key="1">
    <citation type="journal article" date="2015" name="Int. J. Syst. Evol. Microbiol.">
        <title>Bacillus glycinifermentans sp. nov., isolated from fermented soybean paste.</title>
        <authorList>
            <person name="Kim S.J."/>
            <person name="Dunlap C.A."/>
            <person name="Kwon S.W."/>
            <person name="Rooney A.P."/>
        </authorList>
    </citation>
    <scope>NUCLEOTIDE SEQUENCE [LARGE SCALE GENOMIC DNA]</scope>
    <source>
        <strain evidence="1 3">GO-13</strain>
    </source>
</reference>
<dbReference type="EMBL" id="JARRTL010000030">
    <property type="protein sequence ID" value="MEC0487371.1"/>
    <property type="molecule type" value="Genomic_DNA"/>
</dbReference>
<dbReference type="EMBL" id="LECW02000016">
    <property type="protein sequence ID" value="KRT93798.1"/>
    <property type="molecule type" value="Genomic_DNA"/>
</dbReference>
<dbReference type="OrthoDB" id="2925421at2"/>
<evidence type="ECO:0000313" key="3">
    <source>
        <dbReference type="Proteomes" id="UP000036168"/>
    </source>
</evidence>
<evidence type="ECO:0000313" key="1">
    <source>
        <dbReference type="EMBL" id="KRT93798.1"/>
    </source>
</evidence>
<protein>
    <recommendedName>
        <fullName evidence="5">Phage immunity protein</fullName>
    </recommendedName>
</protein>
<evidence type="ECO:0008006" key="5">
    <source>
        <dbReference type="Google" id="ProtNLM"/>
    </source>
</evidence>
<dbReference type="AlphaFoldDB" id="A0A0T6BRI9"/>
<proteinExistence type="predicted"/>
<organism evidence="1 3">
    <name type="scientific">Bacillus glycinifermentans</name>
    <dbReference type="NCBI Taxonomy" id="1664069"/>
    <lineage>
        <taxon>Bacteria</taxon>
        <taxon>Bacillati</taxon>
        <taxon>Bacillota</taxon>
        <taxon>Bacilli</taxon>
        <taxon>Bacillales</taxon>
        <taxon>Bacillaceae</taxon>
        <taxon>Bacillus</taxon>
    </lineage>
</organism>
<reference evidence="2 4" key="3">
    <citation type="submission" date="2023-03" db="EMBL/GenBank/DDBJ databases">
        <title>Agriculturally important microbes genome sequencing.</title>
        <authorList>
            <person name="Dunlap C."/>
        </authorList>
    </citation>
    <scope>NUCLEOTIDE SEQUENCE [LARGE SCALE GENOMIC DNA]</scope>
    <source>
        <strain evidence="2 4">CBP-3203</strain>
    </source>
</reference>